<keyword evidence="1" id="KW-0677">Repeat</keyword>
<dbReference type="PANTHER" id="PTHR24173">
    <property type="entry name" value="ANKYRIN REPEAT CONTAINING"/>
    <property type="match status" value="1"/>
</dbReference>
<comment type="caution">
    <text evidence="4">The sequence shown here is derived from an EMBL/GenBank/DDBJ whole genome shotgun (WGS) entry which is preliminary data.</text>
</comment>
<reference evidence="4 5" key="1">
    <citation type="submission" date="2020-08" db="EMBL/GenBank/DDBJ databases">
        <title>Novel species isolated from subtropical streams in China.</title>
        <authorList>
            <person name="Lu H."/>
        </authorList>
    </citation>
    <scope>NUCLEOTIDE SEQUENCE [LARGE SCALE GENOMIC DNA]</scope>
    <source>
        <strain evidence="4 5">CY18W</strain>
    </source>
</reference>
<feature type="repeat" description="ANK" evidence="3">
    <location>
        <begin position="169"/>
        <end position="201"/>
    </location>
</feature>
<dbReference type="PANTHER" id="PTHR24173:SF74">
    <property type="entry name" value="ANKYRIN REPEAT DOMAIN-CONTAINING PROTEIN 16"/>
    <property type="match status" value="1"/>
</dbReference>
<dbReference type="PROSITE" id="PS50297">
    <property type="entry name" value="ANK_REP_REGION"/>
    <property type="match status" value="3"/>
</dbReference>
<protein>
    <submittedName>
        <fullName evidence="4">Ankyrin repeat domain-containing protein</fullName>
    </submittedName>
</protein>
<dbReference type="Pfam" id="PF12796">
    <property type="entry name" value="Ank_2"/>
    <property type="match status" value="2"/>
</dbReference>
<gene>
    <name evidence="4" type="ORF">H8L32_00810</name>
</gene>
<evidence type="ECO:0000313" key="4">
    <source>
        <dbReference type="EMBL" id="MBC3916011.1"/>
    </source>
</evidence>
<keyword evidence="2 3" id="KW-0040">ANK repeat</keyword>
<dbReference type="PROSITE" id="PS50088">
    <property type="entry name" value="ANK_REPEAT"/>
    <property type="match status" value="3"/>
</dbReference>
<proteinExistence type="predicted"/>
<feature type="repeat" description="ANK" evidence="3">
    <location>
        <begin position="106"/>
        <end position="134"/>
    </location>
</feature>
<dbReference type="Gene3D" id="1.25.40.20">
    <property type="entry name" value="Ankyrin repeat-containing domain"/>
    <property type="match status" value="1"/>
</dbReference>
<accession>A0ABR6ZJD6</accession>
<dbReference type="InterPro" id="IPR036770">
    <property type="entry name" value="Ankyrin_rpt-contain_sf"/>
</dbReference>
<organism evidence="4 5">
    <name type="scientific">Undibacterium hunanense</name>
    <dbReference type="NCBI Taxonomy" id="2762292"/>
    <lineage>
        <taxon>Bacteria</taxon>
        <taxon>Pseudomonadati</taxon>
        <taxon>Pseudomonadota</taxon>
        <taxon>Betaproteobacteria</taxon>
        <taxon>Burkholderiales</taxon>
        <taxon>Oxalobacteraceae</taxon>
        <taxon>Undibacterium</taxon>
    </lineage>
</organism>
<dbReference type="InterPro" id="IPR002110">
    <property type="entry name" value="Ankyrin_rpt"/>
</dbReference>
<dbReference type="SUPFAM" id="SSF48403">
    <property type="entry name" value="Ankyrin repeat"/>
    <property type="match status" value="1"/>
</dbReference>
<dbReference type="Proteomes" id="UP000650424">
    <property type="component" value="Unassembled WGS sequence"/>
</dbReference>
<dbReference type="PRINTS" id="PR01415">
    <property type="entry name" value="ANKYRIN"/>
</dbReference>
<evidence type="ECO:0000256" key="1">
    <source>
        <dbReference type="ARBA" id="ARBA00022737"/>
    </source>
</evidence>
<dbReference type="SMART" id="SM00248">
    <property type="entry name" value="ANK"/>
    <property type="match status" value="4"/>
</dbReference>
<evidence type="ECO:0000256" key="2">
    <source>
        <dbReference type="ARBA" id="ARBA00023043"/>
    </source>
</evidence>
<evidence type="ECO:0000256" key="3">
    <source>
        <dbReference type="PROSITE-ProRule" id="PRU00023"/>
    </source>
</evidence>
<sequence>MTAHLLIHRLLARLSRQLIIVLGLLALSFMASAPARADAYDDFLFAVRFDQVNPVRELLQKGMDVNSVEAIRGESVLMITLREKSMKVFPVLLARPDIKLEARAMNGDTVLMLACYLGNVPAVKALIERGAEINQPGWTALHYAAANGSKEIIALLLEHSAYIDTESANKTTPLMMAARTGKMDAVALLLEEGADPLLKNDLGLTALDFANEVEQREIAAFLKERMQALKK</sequence>
<dbReference type="EMBL" id="JACOGF010000001">
    <property type="protein sequence ID" value="MBC3916011.1"/>
    <property type="molecule type" value="Genomic_DNA"/>
</dbReference>
<name>A0ABR6ZJD6_9BURK</name>
<feature type="repeat" description="ANK" evidence="3">
    <location>
        <begin position="136"/>
        <end position="168"/>
    </location>
</feature>
<dbReference type="RefSeq" id="WP_186945266.1">
    <property type="nucleotide sequence ID" value="NZ_JACOGF010000001.1"/>
</dbReference>
<keyword evidence="5" id="KW-1185">Reference proteome</keyword>
<evidence type="ECO:0000313" key="5">
    <source>
        <dbReference type="Proteomes" id="UP000650424"/>
    </source>
</evidence>